<keyword evidence="1" id="KW-0812">Transmembrane</keyword>
<keyword evidence="1" id="KW-0472">Membrane</keyword>
<keyword evidence="3" id="KW-1185">Reference proteome</keyword>
<sequence length="777" mass="88681">MRIWKNECVKVWLSPAFWLVLAVLLLINGVLLYTKAPDEMLDTSVYQKAYAYYLSLSEEECYREVQERTKELEALLFQEELDEFEAYAQYVKIEKYEPKFARDAYQEYSLLQEFEKQLRDISGYEAYLEDIQEKAKGQSGIAIFQNESRFSRENARKTAAAFAPLAGTRPVFVNSHTFHDTVDFPATDFLVLCLLFYMVLILVVWERERGLTALLLPLLRGRRHLIAAKMGTLFFGSVFANLVFWGMNAVLASAKYGQMNWEAPIQSVSGYMGCALSVTSGEYLLLFVISKILICYIVSLILVFFALHIRRTAMLYVQTALLFGVSFGLYQLIDGNSVFQLIKYINLIPFQQVNSIYRYYFNVSLMSRPVSMMPLYWAMLALLACVFICLNLYGFAAKRLTKAPEPPGAGRKINAVRGCSGGLLSHEGYKCLVMQRALMILAVFAALQICLGVQRSDYISSEEQYYRQYMERLEGPVTRQKTEVLRKEQERLLYYDTMLSDAWKQYKAKEISDAQWNAVQRLVSDQTKNRSAFQRVAQRLWYLQDYAMTNRKNLGFVYETGYDRISGHSYEGYRYDMINAALLMLATIAAFSSLFPVEYNTGMIRLLSCSPNGGLVTVHKKLLLGFAISAVIFVMAYLPDFIYTAYHYGFPALSAPCAAIPSLSAFGEIMSLGEYLLLLFLLRGLCYLCLGMTIFAVSVMLRDTMKTMVFCTLLIVFPLLIHLAGIEKIDVISFNMFLSGNMYLDYAKAGYAPLILIPPAFGAGAYRVLRTYVFRRL</sequence>
<gene>
    <name evidence="2" type="ORF">NQ502_14990</name>
</gene>
<evidence type="ECO:0008006" key="4">
    <source>
        <dbReference type="Google" id="ProtNLM"/>
    </source>
</evidence>
<name>A0ABY5VE62_9FIRM</name>
<dbReference type="EMBL" id="CP102290">
    <property type="protein sequence ID" value="UWP58669.1"/>
    <property type="molecule type" value="Genomic_DNA"/>
</dbReference>
<feature type="transmembrane region" description="Helical" evidence="1">
    <location>
        <begin position="283"/>
        <end position="307"/>
    </location>
</feature>
<feature type="transmembrane region" description="Helical" evidence="1">
    <location>
        <begin position="12"/>
        <end position="33"/>
    </location>
</feature>
<accession>A0ABY5VE62</accession>
<evidence type="ECO:0000313" key="3">
    <source>
        <dbReference type="Proteomes" id="UP001060164"/>
    </source>
</evidence>
<protein>
    <recommendedName>
        <fullName evidence="4">ABC-2 family transporter protein</fullName>
    </recommendedName>
</protein>
<feature type="transmembrane region" description="Helical" evidence="1">
    <location>
        <begin position="189"/>
        <end position="205"/>
    </location>
</feature>
<feature type="transmembrane region" description="Helical" evidence="1">
    <location>
        <begin position="314"/>
        <end position="333"/>
    </location>
</feature>
<organism evidence="2 3">
    <name type="scientific">Ruminococcus gauvreauii</name>
    <dbReference type="NCBI Taxonomy" id="438033"/>
    <lineage>
        <taxon>Bacteria</taxon>
        <taxon>Bacillati</taxon>
        <taxon>Bacillota</taxon>
        <taxon>Clostridia</taxon>
        <taxon>Eubacteriales</taxon>
        <taxon>Oscillospiraceae</taxon>
        <taxon>Ruminococcus</taxon>
    </lineage>
</organism>
<feature type="transmembrane region" description="Helical" evidence="1">
    <location>
        <begin position="577"/>
        <end position="597"/>
    </location>
</feature>
<dbReference type="Proteomes" id="UP001060164">
    <property type="component" value="Chromosome"/>
</dbReference>
<feature type="transmembrane region" description="Helical" evidence="1">
    <location>
        <begin position="746"/>
        <end position="769"/>
    </location>
</feature>
<dbReference type="RefSeq" id="WP_028529018.1">
    <property type="nucleotide sequence ID" value="NZ_CABLBR010000018.1"/>
</dbReference>
<evidence type="ECO:0000313" key="2">
    <source>
        <dbReference type="EMBL" id="UWP58669.1"/>
    </source>
</evidence>
<feature type="transmembrane region" description="Helical" evidence="1">
    <location>
        <begin position="226"/>
        <end position="247"/>
    </location>
</feature>
<feature type="transmembrane region" description="Helical" evidence="1">
    <location>
        <begin position="708"/>
        <end position="726"/>
    </location>
</feature>
<feature type="transmembrane region" description="Helical" evidence="1">
    <location>
        <begin position="622"/>
        <end position="646"/>
    </location>
</feature>
<evidence type="ECO:0000256" key="1">
    <source>
        <dbReference type="SAM" id="Phobius"/>
    </source>
</evidence>
<reference evidence="2" key="1">
    <citation type="journal article" date="2022" name="Cell">
        <title>Design, construction, and in vivo augmentation of a complex gut microbiome.</title>
        <authorList>
            <person name="Cheng A.G."/>
            <person name="Ho P.Y."/>
            <person name="Aranda-Diaz A."/>
            <person name="Jain S."/>
            <person name="Yu F.B."/>
            <person name="Meng X."/>
            <person name="Wang M."/>
            <person name="Iakiviak M."/>
            <person name="Nagashima K."/>
            <person name="Zhao A."/>
            <person name="Murugkar P."/>
            <person name="Patil A."/>
            <person name="Atabakhsh K."/>
            <person name="Weakley A."/>
            <person name="Yan J."/>
            <person name="Brumbaugh A.R."/>
            <person name="Higginbottom S."/>
            <person name="Dimas A."/>
            <person name="Shiver A.L."/>
            <person name="Deutschbauer A."/>
            <person name="Neff N."/>
            <person name="Sonnenburg J.L."/>
            <person name="Huang K.C."/>
            <person name="Fischbach M.A."/>
        </authorList>
    </citation>
    <scope>NUCLEOTIDE SEQUENCE</scope>
    <source>
        <strain evidence="2">DSM 19829</strain>
    </source>
</reference>
<feature type="transmembrane region" description="Helical" evidence="1">
    <location>
        <begin position="437"/>
        <end position="454"/>
    </location>
</feature>
<proteinExistence type="predicted"/>
<keyword evidence="1" id="KW-1133">Transmembrane helix</keyword>
<feature type="transmembrane region" description="Helical" evidence="1">
    <location>
        <begin position="675"/>
        <end position="701"/>
    </location>
</feature>
<feature type="transmembrane region" description="Helical" evidence="1">
    <location>
        <begin position="375"/>
        <end position="396"/>
    </location>
</feature>